<protein>
    <recommendedName>
        <fullName evidence="1">Reverse transcriptase domain-containing protein</fullName>
    </recommendedName>
</protein>
<dbReference type="InterPro" id="IPR000477">
    <property type="entry name" value="RT_dom"/>
</dbReference>
<dbReference type="Gene3D" id="3.30.420.10">
    <property type="entry name" value="Ribonuclease H-like superfamily/Ribonuclease H"/>
    <property type="match status" value="1"/>
</dbReference>
<dbReference type="InterPro" id="IPR012337">
    <property type="entry name" value="RNaseH-like_sf"/>
</dbReference>
<proteinExistence type="predicted"/>
<accession>A0A7J6KRP7</accession>
<dbReference type="InterPro" id="IPR043502">
    <property type="entry name" value="DNA/RNA_pol_sf"/>
</dbReference>
<dbReference type="SUPFAM" id="SSF53098">
    <property type="entry name" value="Ribonuclease H-like"/>
    <property type="match status" value="1"/>
</dbReference>
<dbReference type="Pfam" id="PF14529">
    <property type="entry name" value="Exo_endo_phos_2"/>
    <property type="match status" value="1"/>
</dbReference>
<dbReference type="PANTHER" id="PTHR19446">
    <property type="entry name" value="REVERSE TRANSCRIPTASES"/>
    <property type="match status" value="1"/>
</dbReference>
<dbReference type="SUPFAM" id="SSF56672">
    <property type="entry name" value="DNA/RNA polymerases"/>
    <property type="match status" value="1"/>
</dbReference>
<dbReference type="GO" id="GO:0003676">
    <property type="term" value="F:nucleic acid binding"/>
    <property type="evidence" value="ECO:0007669"/>
    <property type="project" value="InterPro"/>
</dbReference>
<dbReference type="InterPro" id="IPR036691">
    <property type="entry name" value="Endo/exonu/phosph_ase_sf"/>
</dbReference>
<dbReference type="Pfam" id="PF00078">
    <property type="entry name" value="RVT_1"/>
    <property type="match status" value="1"/>
</dbReference>
<feature type="non-terminal residue" evidence="2">
    <location>
        <position position="1099"/>
    </location>
</feature>
<dbReference type="Gene3D" id="3.60.10.10">
    <property type="entry name" value="Endonuclease/exonuclease/phosphatase"/>
    <property type="match status" value="1"/>
</dbReference>
<dbReference type="PROSITE" id="PS50878">
    <property type="entry name" value="RT_POL"/>
    <property type="match status" value="1"/>
</dbReference>
<dbReference type="AlphaFoldDB" id="A0A7J6KRP7"/>
<dbReference type="InterPro" id="IPR036397">
    <property type="entry name" value="RNaseH_sf"/>
</dbReference>
<dbReference type="InterPro" id="IPR005135">
    <property type="entry name" value="Endo/exonuclease/phosphatase"/>
</dbReference>
<dbReference type="EMBL" id="JABAHT010001205">
    <property type="protein sequence ID" value="KAF4649797.1"/>
    <property type="molecule type" value="Genomic_DNA"/>
</dbReference>
<dbReference type="SUPFAM" id="SSF56219">
    <property type="entry name" value="DNase I-like"/>
    <property type="match status" value="1"/>
</dbReference>
<dbReference type="GO" id="GO:0003824">
    <property type="term" value="F:catalytic activity"/>
    <property type="evidence" value="ECO:0007669"/>
    <property type="project" value="InterPro"/>
</dbReference>
<evidence type="ECO:0000313" key="3">
    <source>
        <dbReference type="Proteomes" id="UP000570595"/>
    </source>
</evidence>
<dbReference type="CDD" id="cd09276">
    <property type="entry name" value="Rnase_HI_RT_non_LTR"/>
    <property type="match status" value="1"/>
</dbReference>
<evidence type="ECO:0000259" key="1">
    <source>
        <dbReference type="PROSITE" id="PS50878"/>
    </source>
</evidence>
<gene>
    <name evidence="2" type="ORF">FOZ61_000970</name>
</gene>
<dbReference type="Proteomes" id="UP000570595">
    <property type="component" value="Unassembled WGS sequence"/>
</dbReference>
<organism evidence="2 3">
    <name type="scientific">Perkinsus olseni</name>
    <name type="common">Perkinsus atlanticus</name>
    <dbReference type="NCBI Taxonomy" id="32597"/>
    <lineage>
        <taxon>Eukaryota</taxon>
        <taxon>Sar</taxon>
        <taxon>Alveolata</taxon>
        <taxon>Perkinsozoa</taxon>
        <taxon>Perkinsea</taxon>
        <taxon>Perkinsida</taxon>
        <taxon>Perkinsidae</taxon>
        <taxon>Perkinsus</taxon>
    </lineage>
</organism>
<sequence>MLPAGVAGPLPSCRIASFNSNRSWGVFEDFFANETTPLNGGVTTLYLVQEPPNRIGNTFRDLIVIKAECNADALPGAREWSRAVILAPRAACILSTITKPDVVSVDVGLCDQDGVLEPLRLISFYADKLQDSNIVCRHLAELSGGNCVTVVGGDTNSHSYLWSARSLPTNDIRVARGRPFEEFILQEGFEVFKPPVPTYTSSLGASYIDLLACKRAPDCCFGFAPTCGDHVCLRVTLPCSNRKLASKPASSPKRYPSRTNWETFSETLSRAPIKLGLASTTAELDEMASAISDRLTNAIKRSTPLATRRDQSAGLKKPVWWNKNLDGLRREYNRARKLVRSTNRHRSTGADSTDGREAVRRTKRAYFNGIKQAKLDRLGRELSSMDETGVHRRFKTRTPATATYDKAEILDHFFGLRQQPPALGHGRFNHLSGDYSGNLAALGGPLTDEEVETAGRSLKTRKSCGHDGIFYEHVRYACQKVPWFRDAIGDVFNSILRLTYYPTIYKRSDLCLLFKANGPVALGSCLGKYFELLLKRRLLSALGIPPECVHGYVPHRSTVTAVQSIIDHQQQQDREARAITVTFDVASAFDKIAHSYIVTEITAITGIPQWGALIESYLHGGDVHLDGLKTYRAAGIPQGGIISPVCFCASTWRVGKRIGELRGPFSIRVAIYADDFCIRIVALGLLGLSEGVRQAVDTLSAWTEDADLSIDRQKTEALTDCSLTAELLKDELEGQDTQFVSDSIKGNIKWLGFWLTPSLSWSTHVDYAFGKALRALAIIRRLSGRSWGVSPGVALCAWRTHVVPILLYGIELWGGVASYEWFRKRCSRLEAVFFRSVCGLCRSTPTLFASRCFAMITEPLWLQARVRYADYHLHRSQGALSTRIRATLSKWGIEDCSGREVPRIVDDPHKAQPLHGWHCEMTSGMPPRPNNSAHYFYSDGSVVDRGNVVAKTGTGVVRLVSGHQSGHEGRCYNTGPHANILQCEAVGLWAAMSWALELRMQGDPRKTAYLCCDSQAAIRSVANVLRDSDRASTELTREVAGLIRRWIGQGTDGYQAYLWWVKGHVGHRFNELSDLYAGRAARSVPSTHRREVELPASSG</sequence>
<comment type="caution">
    <text evidence="2">The sequence shown here is derived from an EMBL/GenBank/DDBJ whole genome shotgun (WGS) entry which is preliminary data.</text>
</comment>
<dbReference type="OrthoDB" id="442848at2759"/>
<reference evidence="2 3" key="1">
    <citation type="submission" date="2020-04" db="EMBL/GenBank/DDBJ databases">
        <title>Perkinsus olseni comparative genomics.</title>
        <authorList>
            <person name="Bogema D.R."/>
        </authorList>
    </citation>
    <scope>NUCLEOTIDE SEQUENCE [LARGE SCALE GENOMIC DNA]</scope>
    <source>
        <strain evidence="2">ATCC PRA-179</strain>
    </source>
</reference>
<feature type="domain" description="Reverse transcriptase" evidence="1">
    <location>
        <begin position="494"/>
        <end position="755"/>
    </location>
</feature>
<evidence type="ECO:0000313" key="2">
    <source>
        <dbReference type="EMBL" id="KAF4649797.1"/>
    </source>
</evidence>
<name>A0A7J6KRP7_PEROL</name>